<dbReference type="OrthoDB" id="9810906at2"/>
<feature type="transmembrane region" description="Helical" evidence="2">
    <location>
        <begin position="12"/>
        <end position="33"/>
    </location>
</feature>
<protein>
    <submittedName>
        <fullName evidence="4">Bacterial capsule synthesis protein</fullName>
    </submittedName>
</protein>
<dbReference type="CDD" id="cd07381">
    <property type="entry name" value="MPP_CapA"/>
    <property type="match status" value="1"/>
</dbReference>
<dbReference type="Proteomes" id="UP000003330">
    <property type="component" value="Unassembled WGS sequence"/>
</dbReference>
<dbReference type="PANTHER" id="PTHR33393">
    <property type="entry name" value="POLYGLUTAMINE SYNTHESIS ACCESSORY PROTEIN RV0574C-RELATED"/>
    <property type="match status" value="1"/>
</dbReference>
<sequence length="397" mass="45098">MFKEFQYKKTTISVLTLIASILLFSLVFDLLGLKKHEQASKPKTNQTVKQARLMANGDILIHDILYTSAQKADNSYDFDPYFEYVKDWIKQADLAIADYEGTISPDFPLAGYPLFNAPSEIANAIKDTGYDVVDLAHNHILDSQLEGALHTKKVFSDLGIDSIGVYENNRETDPFLIKEVNGIKIAILGYSYGYNGMEANLSQEEYDKHMSDLDEVKMKKDIQAAERKADVTVVMPQMGVEYALDPTPEQRRLYHKMIDWGADAVLGGHPHVVEPAETVIKDKQKKLIIYSMGNFISNQRLETVDNIWTERGLLMDLTFEKKGKVTIIKDVKAHPTMVLAKPKGIYGSEGYELYNYRTLILEDFIKGGKYHNTIESDIQEKATTAYKEMLELVNLKW</sequence>
<dbReference type="InterPro" id="IPR052169">
    <property type="entry name" value="CW_Biosynth-Accessory"/>
</dbReference>
<dbReference type="EMBL" id="AEUX02000006">
    <property type="protein sequence ID" value="EHI69623.1"/>
    <property type="molecule type" value="Genomic_DNA"/>
</dbReference>
<keyword evidence="2" id="KW-0472">Membrane</keyword>
<keyword evidence="2" id="KW-0812">Transmembrane</keyword>
<evidence type="ECO:0000256" key="2">
    <source>
        <dbReference type="SAM" id="Phobius"/>
    </source>
</evidence>
<feature type="domain" description="Capsule synthesis protein CapA" evidence="3">
    <location>
        <begin position="52"/>
        <end position="299"/>
    </location>
</feature>
<organism evidence="4 5">
    <name type="scientific">Streptococcus ictaluri 707-05</name>
    <dbReference type="NCBI Taxonomy" id="764299"/>
    <lineage>
        <taxon>Bacteria</taxon>
        <taxon>Bacillati</taxon>
        <taxon>Bacillota</taxon>
        <taxon>Bacilli</taxon>
        <taxon>Lactobacillales</taxon>
        <taxon>Streptococcaceae</taxon>
        <taxon>Streptococcus</taxon>
    </lineage>
</organism>
<evidence type="ECO:0000259" key="3">
    <source>
        <dbReference type="SMART" id="SM00854"/>
    </source>
</evidence>
<comment type="caution">
    <text evidence="4">The sequence shown here is derived from an EMBL/GenBank/DDBJ whole genome shotgun (WGS) entry which is preliminary data.</text>
</comment>
<reference evidence="4 5" key="1">
    <citation type="journal article" date="2014" name="Int. J. Syst. Evol. Microbiol.">
        <title>Phylogenomics and the dynamic genome evolution of the genus Streptococcus.</title>
        <authorList>
            <consortium name="The Broad Institute Genome Sequencing Platform"/>
            <person name="Richards V.P."/>
            <person name="Palmer S.R."/>
            <person name="Pavinski Bitar P.D."/>
            <person name="Qin X."/>
            <person name="Weinstock G.M."/>
            <person name="Highlander S.K."/>
            <person name="Town C.D."/>
            <person name="Burne R.A."/>
            <person name="Stanhope M.J."/>
        </authorList>
    </citation>
    <scope>NUCLEOTIDE SEQUENCE [LARGE SCALE GENOMIC DNA]</scope>
    <source>
        <strain evidence="4 5">707-05</strain>
    </source>
</reference>
<proteinExistence type="inferred from homology"/>
<dbReference type="SUPFAM" id="SSF56300">
    <property type="entry name" value="Metallo-dependent phosphatases"/>
    <property type="match status" value="1"/>
</dbReference>
<dbReference type="Gene3D" id="3.60.21.10">
    <property type="match status" value="1"/>
</dbReference>
<dbReference type="AlphaFoldDB" id="G5K3T4"/>
<accession>G5K3T4</accession>
<dbReference type="InterPro" id="IPR029052">
    <property type="entry name" value="Metallo-depent_PP-like"/>
</dbReference>
<evidence type="ECO:0000256" key="1">
    <source>
        <dbReference type="ARBA" id="ARBA00005662"/>
    </source>
</evidence>
<dbReference type="eggNOG" id="COG2843">
    <property type="taxonomic scope" value="Bacteria"/>
</dbReference>
<keyword evidence="2" id="KW-1133">Transmembrane helix</keyword>
<dbReference type="PANTHER" id="PTHR33393:SF12">
    <property type="entry name" value="CAPSULE BIOSYNTHESIS PROTEIN CAPA"/>
    <property type="match status" value="1"/>
</dbReference>
<dbReference type="SMART" id="SM00854">
    <property type="entry name" value="PGA_cap"/>
    <property type="match status" value="1"/>
</dbReference>
<comment type="similarity">
    <text evidence="1">Belongs to the CapA family.</text>
</comment>
<dbReference type="STRING" id="764299.STRIC_1456"/>
<gene>
    <name evidence="4" type="ORF">STRIC_1456</name>
</gene>
<evidence type="ECO:0000313" key="5">
    <source>
        <dbReference type="Proteomes" id="UP000003330"/>
    </source>
</evidence>
<evidence type="ECO:0000313" key="4">
    <source>
        <dbReference type="EMBL" id="EHI69623.1"/>
    </source>
</evidence>
<keyword evidence="5" id="KW-1185">Reference proteome</keyword>
<dbReference type="Pfam" id="PF09587">
    <property type="entry name" value="PGA_cap"/>
    <property type="match status" value="1"/>
</dbReference>
<name>G5K3T4_9STRE</name>
<dbReference type="RefSeq" id="WP_008089076.1">
    <property type="nucleotide sequence ID" value="NZ_AEUX02000006.1"/>
</dbReference>
<dbReference type="InterPro" id="IPR019079">
    <property type="entry name" value="Capsule_synth_CapA"/>
</dbReference>